<dbReference type="Pfam" id="PF01048">
    <property type="entry name" value="PNP_UDP_1"/>
    <property type="match status" value="1"/>
</dbReference>
<evidence type="ECO:0000259" key="4">
    <source>
        <dbReference type="Pfam" id="PF01048"/>
    </source>
</evidence>
<evidence type="ECO:0000256" key="1">
    <source>
        <dbReference type="ARBA" id="ARBA00022574"/>
    </source>
</evidence>
<sequence length="1645" mass="183653">MAPRCEDYTVGWVCALPIELAAALEMLDEDHDELDPGPNDSNIYGLGRIGDHNVVIACLPDGQIGVGPAATVAAQMKSTFPSIRFGLMVGIGGGVPGEEDVRLGDIVVSKPFKEHGGVVQYDLGKETPTGFQRTGCLAPPPPILLSAVSRLQANYLREKSDFAKHHSRLDKLERFSRKNAGPDVLFQANYEHVGGATCNGCSNKGAVKRELRKQQETMVHYGTIASGNLVMKTAAERDRISAELNGVLCFEMEAAGLMNYFPCIVIRGICDYADSHKNKSWQPYAAGAAAAYAKELLSVIPVEELKRSRTVDEIIIDKIALDDILNQLPSATEAPFNSSRKQYESTCLTNTRVDLLEEIYHWGEAKSDDRTIYWLNGLAGTGKSTIARTVARKYHDEGRLGASFFFAKGGGDVSNGSKFFTSIALQLGQRSPSLKRYICDTLAKMANVANQSFRDQWQHLVLNPLSRSSKEDPNPSFYVLVVDALDECGDENHIHIILQLLAEARSLPNRQLRIFMTSRPETPIRHGFGQISLSQYQDFVLHTILPAVVDGDIAKFFEYNLGIIAKKQYLSPDWPGKETIDRLVQNAAGLFIWASTACRFISEGGRFAVRRLSMVLEGNAGSIIAAERHLNEIYITVLKQYVSSSDYMDEEVQELCASLRHILGSIVLLFAPLSAHSLSRLLQVRREEIYLTLDNLRAIVDVPEDRALPLRLHHPSFRDFFTSKERCTDPRFLVDVTVSQWELAKSCIDLLSGFLKQDICKRNAPGADIRDLNDDQIGAYLPVEIQYACLYWVGHLGKSEAQLYDNCQFHRFLQDHFLHWLEALCWMREISAGIRAIAALESTVLASNCPSLQAFVYDMKRFALYSRPAMQNTPLQLYYSALAFAPKTSLVRKQFDHIYSRLGKLVIGQNNWDALLSTFETQSGRFLDIAFSPDNRMLALCGTHGIEMWDTDSGEIHRTLSSPSSTVFSITFSPDGMLLASVSDTELKLWDARSGADLLMSKPRRSFVHQEYVVFSPDSKLIASASRDEKITLWAIRLEERRIVAHQTFVDDFAVSSVAFSPDGKTLASTSISHCEVKLWKVSSRQGSGKLIQSLKGHSGAVKTLAYSQHGKLLASASYDGTIILWDVSSVTIPVTIKHSITATFHISELEFTSNDKVLRSLSKFGQIEQWDIGKDPELVVPLETLESAGSHNLPVIIALSPNNRLLASARDDLVQLWDNDLLAALERSSQAPQQESEPSNNHTERVQSIKFAPNGKLVASTSSDKSLKLWQLPSGNLLYTLKDAIGWFTMKAFSPDSEVLALSDFDWTSVTLLRTNSEGFFKELEHGSSIRGIAFSPNSELLATFGAKSNIIKLWAINSGSILRKFEAPSDEIQSSTPDSRSIRMAFSPDGKLLACSPYSTGRIDLFSVDSGDLLLIFRTSSFQYQSFNEQSIKAEPHEIRSMEAQWIENDSDWDDPDWEDSDWDDSHRVDSDNDYFRDYAFSPDSKLLGAVWRSCIILWDVVSGTLLYELSHGEKVDAKLWDTVSGLNLSTVELQEEFDEHSKLLVSDDKEYVHNKERILLTRTHSHDRAVCRGNVQLPLRVDGQWILKGGQKLFWLPPDYRSNAFDIHGNTVVLGSESGRVAFLNFSTRLFGRKHSRLAIRV</sequence>
<dbReference type="SUPFAM" id="SSF50978">
    <property type="entry name" value="WD40 repeat-like"/>
    <property type="match status" value="1"/>
</dbReference>
<dbReference type="InterPro" id="IPR015943">
    <property type="entry name" value="WD40/YVTN_repeat-like_dom_sf"/>
</dbReference>
<feature type="repeat" description="WD" evidence="3">
    <location>
        <begin position="1095"/>
        <end position="1136"/>
    </location>
</feature>
<dbReference type="PANTHER" id="PTHR46082">
    <property type="entry name" value="ATP/GTP-BINDING PROTEIN-RELATED"/>
    <property type="match status" value="1"/>
</dbReference>
<feature type="repeat" description="WD" evidence="3">
    <location>
        <begin position="960"/>
        <end position="1000"/>
    </location>
</feature>
<dbReference type="InterPro" id="IPR001680">
    <property type="entry name" value="WD40_rpt"/>
</dbReference>
<gene>
    <name evidence="7" type="ORF">K432DRAFT_430607</name>
</gene>
<dbReference type="GO" id="GO:0009116">
    <property type="term" value="P:nucleoside metabolic process"/>
    <property type="evidence" value="ECO:0007669"/>
    <property type="project" value="InterPro"/>
</dbReference>
<dbReference type="InterPro" id="IPR011047">
    <property type="entry name" value="Quinoprotein_ADH-like_sf"/>
</dbReference>
<dbReference type="SMART" id="SM00320">
    <property type="entry name" value="WD40"/>
    <property type="match status" value="8"/>
</dbReference>
<feature type="domain" description="Nucleoside phosphorylase" evidence="4">
    <location>
        <begin position="10"/>
        <end position="289"/>
    </location>
</feature>
<dbReference type="Gene3D" id="3.40.50.300">
    <property type="entry name" value="P-loop containing nucleotide triphosphate hydrolases"/>
    <property type="match status" value="1"/>
</dbReference>
<dbReference type="Gene3D" id="3.40.50.1580">
    <property type="entry name" value="Nucleoside phosphorylase domain"/>
    <property type="match status" value="1"/>
</dbReference>
<dbReference type="InterPro" id="IPR036322">
    <property type="entry name" value="WD40_repeat_dom_sf"/>
</dbReference>
<evidence type="ECO:0000313" key="8">
    <source>
        <dbReference type="Proteomes" id="UP000250266"/>
    </source>
</evidence>
<evidence type="ECO:0000256" key="2">
    <source>
        <dbReference type="ARBA" id="ARBA00022737"/>
    </source>
</evidence>
<reference evidence="7 8" key="1">
    <citation type="journal article" date="2016" name="Nat. Commun.">
        <title>Ectomycorrhizal ecology is imprinted in the genome of the dominant symbiotic fungus Cenococcum geophilum.</title>
        <authorList>
            <consortium name="DOE Joint Genome Institute"/>
            <person name="Peter M."/>
            <person name="Kohler A."/>
            <person name="Ohm R.A."/>
            <person name="Kuo A."/>
            <person name="Krutzmann J."/>
            <person name="Morin E."/>
            <person name="Arend M."/>
            <person name="Barry K.W."/>
            <person name="Binder M."/>
            <person name="Choi C."/>
            <person name="Clum A."/>
            <person name="Copeland A."/>
            <person name="Grisel N."/>
            <person name="Haridas S."/>
            <person name="Kipfer T."/>
            <person name="LaButti K."/>
            <person name="Lindquist E."/>
            <person name="Lipzen A."/>
            <person name="Maire R."/>
            <person name="Meier B."/>
            <person name="Mihaltcheva S."/>
            <person name="Molinier V."/>
            <person name="Murat C."/>
            <person name="Poggeler S."/>
            <person name="Quandt C.A."/>
            <person name="Sperisen C."/>
            <person name="Tritt A."/>
            <person name="Tisserant E."/>
            <person name="Crous P.W."/>
            <person name="Henrissat B."/>
            <person name="Nehls U."/>
            <person name="Egli S."/>
            <person name="Spatafora J.W."/>
            <person name="Grigoriev I.V."/>
            <person name="Martin F.M."/>
        </authorList>
    </citation>
    <scope>NUCLEOTIDE SEQUENCE [LARGE SCALE GENOMIC DNA]</scope>
    <source>
        <strain evidence="7 8">CBS 459.81</strain>
    </source>
</reference>
<dbReference type="PROSITE" id="PS50294">
    <property type="entry name" value="WD_REPEATS_REGION"/>
    <property type="match status" value="3"/>
</dbReference>
<evidence type="ECO:0000259" key="5">
    <source>
        <dbReference type="Pfam" id="PF12894"/>
    </source>
</evidence>
<dbReference type="SUPFAM" id="SSF52540">
    <property type="entry name" value="P-loop containing nucleoside triphosphate hydrolases"/>
    <property type="match status" value="1"/>
</dbReference>
<name>A0A8E2DX47_9PEZI</name>
<dbReference type="InterPro" id="IPR027417">
    <property type="entry name" value="P-loop_NTPase"/>
</dbReference>
<dbReference type="PROSITE" id="PS50082">
    <property type="entry name" value="WD_REPEATS_2"/>
    <property type="match status" value="4"/>
</dbReference>
<evidence type="ECO:0000259" key="6">
    <source>
        <dbReference type="Pfam" id="PF24883"/>
    </source>
</evidence>
<dbReference type="InterPro" id="IPR053137">
    <property type="entry name" value="NLR-like"/>
</dbReference>
<dbReference type="OrthoDB" id="674604at2759"/>
<protein>
    <submittedName>
        <fullName evidence="7">WD40 repeat-like protein</fullName>
    </submittedName>
</protein>
<dbReference type="PROSITE" id="PS00678">
    <property type="entry name" value="WD_REPEATS_1"/>
    <property type="match status" value="2"/>
</dbReference>
<dbReference type="GO" id="GO:0003824">
    <property type="term" value="F:catalytic activity"/>
    <property type="evidence" value="ECO:0007669"/>
    <property type="project" value="InterPro"/>
</dbReference>
<dbReference type="Pfam" id="PF00400">
    <property type="entry name" value="WD40"/>
    <property type="match status" value="3"/>
</dbReference>
<dbReference type="EMBL" id="KV745787">
    <property type="protein sequence ID" value="OCK73411.1"/>
    <property type="molecule type" value="Genomic_DNA"/>
</dbReference>
<dbReference type="InterPro" id="IPR056884">
    <property type="entry name" value="NPHP3-like_N"/>
</dbReference>
<dbReference type="InterPro" id="IPR019775">
    <property type="entry name" value="WD40_repeat_CS"/>
</dbReference>
<dbReference type="Proteomes" id="UP000250266">
    <property type="component" value="Unassembled WGS sequence"/>
</dbReference>
<accession>A0A8E2DX47</accession>
<keyword evidence="2" id="KW-0677">Repeat</keyword>
<dbReference type="Gene3D" id="2.130.10.10">
    <property type="entry name" value="YVTN repeat-like/Quinoprotein amine dehydrogenase"/>
    <property type="match status" value="4"/>
</dbReference>
<feature type="repeat" description="WD" evidence="3">
    <location>
        <begin position="1240"/>
        <end position="1281"/>
    </location>
</feature>
<keyword evidence="8" id="KW-1185">Reference proteome</keyword>
<dbReference type="InterPro" id="IPR024977">
    <property type="entry name" value="Apc4-like_WD40_dom"/>
</dbReference>
<organism evidence="7 8">
    <name type="scientific">Lepidopterella palustris CBS 459.81</name>
    <dbReference type="NCBI Taxonomy" id="1314670"/>
    <lineage>
        <taxon>Eukaryota</taxon>
        <taxon>Fungi</taxon>
        <taxon>Dikarya</taxon>
        <taxon>Ascomycota</taxon>
        <taxon>Pezizomycotina</taxon>
        <taxon>Dothideomycetes</taxon>
        <taxon>Pleosporomycetidae</taxon>
        <taxon>Mytilinidiales</taxon>
        <taxon>Argynnaceae</taxon>
        <taxon>Lepidopterella</taxon>
    </lineage>
</organism>
<proteinExistence type="predicted"/>
<evidence type="ECO:0000313" key="7">
    <source>
        <dbReference type="EMBL" id="OCK73411.1"/>
    </source>
</evidence>
<feature type="domain" description="Anaphase-promoting complex subunit 4-like WD40" evidence="5">
    <location>
        <begin position="1293"/>
        <end position="1374"/>
    </location>
</feature>
<dbReference type="SUPFAM" id="SSF50998">
    <property type="entry name" value="Quinoprotein alcohol dehydrogenase-like"/>
    <property type="match status" value="1"/>
</dbReference>
<feature type="repeat" description="WD" evidence="3">
    <location>
        <begin position="1013"/>
        <end position="1044"/>
    </location>
</feature>
<dbReference type="CDD" id="cd00200">
    <property type="entry name" value="WD40"/>
    <property type="match status" value="1"/>
</dbReference>
<dbReference type="InterPro" id="IPR035994">
    <property type="entry name" value="Nucleoside_phosphorylase_sf"/>
</dbReference>
<dbReference type="PANTHER" id="PTHR46082:SF11">
    <property type="entry name" value="AAA+ ATPASE DOMAIN-CONTAINING PROTEIN-RELATED"/>
    <property type="match status" value="1"/>
</dbReference>
<dbReference type="Pfam" id="PF24883">
    <property type="entry name" value="NPHP3_N"/>
    <property type="match status" value="1"/>
</dbReference>
<feature type="domain" description="Anaphase-promoting complex subunit 4-like WD40" evidence="5">
    <location>
        <begin position="1014"/>
        <end position="1084"/>
    </location>
</feature>
<keyword evidence="1 3" id="KW-0853">WD repeat</keyword>
<dbReference type="InterPro" id="IPR000845">
    <property type="entry name" value="Nucleoside_phosphorylase_d"/>
</dbReference>
<dbReference type="SUPFAM" id="SSF53167">
    <property type="entry name" value="Purine and uridine phosphorylases"/>
    <property type="match status" value="1"/>
</dbReference>
<evidence type="ECO:0000256" key="3">
    <source>
        <dbReference type="PROSITE-ProRule" id="PRU00221"/>
    </source>
</evidence>
<dbReference type="Pfam" id="PF12894">
    <property type="entry name" value="ANAPC4_WD40"/>
    <property type="match status" value="2"/>
</dbReference>
<feature type="domain" description="Nephrocystin 3-like N-terminal" evidence="6">
    <location>
        <begin position="358"/>
        <end position="519"/>
    </location>
</feature>